<organism evidence="1 2">
    <name type="scientific">Rhipicephalus microplus</name>
    <name type="common">Cattle tick</name>
    <name type="synonym">Boophilus microplus</name>
    <dbReference type="NCBI Taxonomy" id="6941"/>
    <lineage>
        <taxon>Eukaryota</taxon>
        <taxon>Metazoa</taxon>
        <taxon>Ecdysozoa</taxon>
        <taxon>Arthropoda</taxon>
        <taxon>Chelicerata</taxon>
        <taxon>Arachnida</taxon>
        <taxon>Acari</taxon>
        <taxon>Parasitiformes</taxon>
        <taxon>Ixodida</taxon>
        <taxon>Ixodoidea</taxon>
        <taxon>Ixodidae</taxon>
        <taxon>Rhipicephalinae</taxon>
        <taxon>Rhipicephalus</taxon>
        <taxon>Boophilus</taxon>
    </lineage>
</organism>
<evidence type="ECO:0000313" key="2">
    <source>
        <dbReference type="Proteomes" id="UP000821866"/>
    </source>
</evidence>
<protein>
    <submittedName>
        <fullName evidence="1">Uncharacterized protein</fullName>
    </submittedName>
</protein>
<dbReference type="VEuPathDB" id="VectorBase:LOC119178232"/>
<dbReference type="EMBL" id="JABSTU010000011">
    <property type="protein sequence ID" value="KAH8009320.1"/>
    <property type="molecule type" value="Genomic_DNA"/>
</dbReference>
<reference evidence="1" key="1">
    <citation type="journal article" date="2020" name="Cell">
        <title>Large-Scale Comparative Analyses of Tick Genomes Elucidate Their Genetic Diversity and Vector Capacities.</title>
        <authorList>
            <consortium name="Tick Genome and Microbiome Consortium (TIGMIC)"/>
            <person name="Jia N."/>
            <person name="Wang J."/>
            <person name="Shi W."/>
            <person name="Du L."/>
            <person name="Sun Y."/>
            <person name="Zhan W."/>
            <person name="Jiang J.F."/>
            <person name="Wang Q."/>
            <person name="Zhang B."/>
            <person name="Ji P."/>
            <person name="Bell-Sakyi L."/>
            <person name="Cui X.M."/>
            <person name="Yuan T.T."/>
            <person name="Jiang B.G."/>
            <person name="Yang W.F."/>
            <person name="Lam T.T."/>
            <person name="Chang Q.C."/>
            <person name="Ding S.J."/>
            <person name="Wang X.J."/>
            <person name="Zhu J.G."/>
            <person name="Ruan X.D."/>
            <person name="Zhao L."/>
            <person name="Wei J.T."/>
            <person name="Ye R.Z."/>
            <person name="Que T.C."/>
            <person name="Du C.H."/>
            <person name="Zhou Y.H."/>
            <person name="Cheng J.X."/>
            <person name="Dai P.F."/>
            <person name="Guo W.B."/>
            <person name="Han X.H."/>
            <person name="Huang E.J."/>
            <person name="Li L.F."/>
            <person name="Wei W."/>
            <person name="Gao Y.C."/>
            <person name="Liu J.Z."/>
            <person name="Shao H.Z."/>
            <person name="Wang X."/>
            <person name="Wang C.C."/>
            <person name="Yang T.C."/>
            <person name="Huo Q.B."/>
            <person name="Li W."/>
            <person name="Chen H.Y."/>
            <person name="Chen S.E."/>
            <person name="Zhou L.G."/>
            <person name="Ni X.B."/>
            <person name="Tian J.H."/>
            <person name="Sheng Y."/>
            <person name="Liu T."/>
            <person name="Pan Y.S."/>
            <person name="Xia L.Y."/>
            <person name="Li J."/>
            <person name="Zhao F."/>
            <person name="Cao W.C."/>
        </authorList>
    </citation>
    <scope>NUCLEOTIDE SEQUENCE</scope>
    <source>
        <strain evidence="1">Rmic-2018</strain>
    </source>
</reference>
<dbReference type="AlphaFoldDB" id="A0A9J6D5J4"/>
<accession>A0A9J6D5J4</accession>
<dbReference type="Proteomes" id="UP000821866">
    <property type="component" value="Chromosome 9"/>
</dbReference>
<keyword evidence="2" id="KW-1185">Reference proteome</keyword>
<sequence>MTPMEQLCATRISSKRYIHAQCSRQRYGYGGWIEIKHESDKTAVLSYDDGRFFRRIESNCWSVEDRIADMDKTGENTSITGTLLQ</sequence>
<dbReference type="Gene3D" id="3.20.20.140">
    <property type="entry name" value="Metal-dependent hydrolases"/>
    <property type="match status" value="1"/>
</dbReference>
<comment type="caution">
    <text evidence="1">The sequence shown here is derived from an EMBL/GenBank/DDBJ whole genome shotgun (WGS) entry which is preliminary data.</text>
</comment>
<gene>
    <name evidence="1" type="ORF">HPB51_014456</name>
</gene>
<reference evidence="1" key="2">
    <citation type="submission" date="2021-09" db="EMBL/GenBank/DDBJ databases">
        <authorList>
            <person name="Jia N."/>
            <person name="Wang J."/>
            <person name="Shi W."/>
            <person name="Du L."/>
            <person name="Sun Y."/>
            <person name="Zhan W."/>
            <person name="Jiang J."/>
            <person name="Wang Q."/>
            <person name="Zhang B."/>
            <person name="Ji P."/>
            <person name="Sakyi L.B."/>
            <person name="Cui X."/>
            <person name="Yuan T."/>
            <person name="Jiang B."/>
            <person name="Yang W."/>
            <person name="Lam T.T.-Y."/>
            <person name="Chang Q."/>
            <person name="Ding S."/>
            <person name="Wang X."/>
            <person name="Zhu J."/>
            <person name="Ruan X."/>
            <person name="Zhao L."/>
            <person name="Wei J."/>
            <person name="Que T."/>
            <person name="Du C."/>
            <person name="Cheng J."/>
            <person name="Dai P."/>
            <person name="Han X."/>
            <person name="Huang E."/>
            <person name="Gao Y."/>
            <person name="Liu J."/>
            <person name="Shao H."/>
            <person name="Ye R."/>
            <person name="Li L."/>
            <person name="Wei W."/>
            <person name="Wang X."/>
            <person name="Wang C."/>
            <person name="Huo Q."/>
            <person name="Li W."/>
            <person name="Guo W."/>
            <person name="Chen H."/>
            <person name="Chen S."/>
            <person name="Zhou L."/>
            <person name="Zhou L."/>
            <person name="Ni X."/>
            <person name="Tian J."/>
            <person name="Zhou Y."/>
            <person name="Sheng Y."/>
            <person name="Liu T."/>
            <person name="Pan Y."/>
            <person name="Xia L."/>
            <person name="Li J."/>
            <person name="Zhao F."/>
            <person name="Cao W."/>
        </authorList>
    </citation>
    <scope>NUCLEOTIDE SEQUENCE</scope>
    <source>
        <strain evidence="1">Rmic-2018</strain>
        <tissue evidence="1">Larvae</tissue>
    </source>
</reference>
<proteinExistence type="predicted"/>
<name>A0A9J6D5J4_RHIMP</name>
<evidence type="ECO:0000313" key="1">
    <source>
        <dbReference type="EMBL" id="KAH8009320.1"/>
    </source>
</evidence>